<sequence length="192" mass="21896">MNKFIIGLAVLGVLGIIVYSLSGTPNYHDITHKEFEKYKENLENMEDSPIKEKGTFDFFEPNEEWIVEADFVPSKANLDFSMDMTDSSKVSAKLAGEAIFEKDGQKFKVLIFEEETNYLLPFTDKTCGKESYGGGRYVNIPKEDLDGSKIIIDFNKARNFYCAYTESYICPIPPKENFLNIEVSVGEKNYIK</sequence>
<keyword evidence="2" id="KW-1185">Reference proteome</keyword>
<evidence type="ECO:0000313" key="1">
    <source>
        <dbReference type="EMBL" id="MCP9764424.1"/>
    </source>
</evidence>
<protein>
    <submittedName>
        <fullName evidence="1">DUF1684 domain-containing protein</fullName>
    </submittedName>
</protein>
<dbReference type="AlphaFoldDB" id="A0AAE3KU26"/>
<dbReference type="PANTHER" id="PTHR41913">
    <property type="entry name" value="DUF1684 DOMAIN-CONTAINING PROTEIN"/>
    <property type="match status" value="1"/>
</dbReference>
<dbReference type="EMBL" id="RJUF01000173">
    <property type="protein sequence ID" value="MCP9764424.1"/>
    <property type="molecule type" value="Genomic_DNA"/>
</dbReference>
<proteinExistence type="predicted"/>
<dbReference type="RefSeq" id="WP_255038117.1">
    <property type="nucleotide sequence ID" value="NZ_RJUF01000173.1"/>
</dbReference>
<organism evidence="1 2">
    <name type="scientific">Lacihabitans soyangensis</name>
    <dbReference type="NCBI Taxonomy" id="869394"/>
    <lineage>
        <taxon>Bacteria</taxon>
        <taxon>Pseudomonadati</taxon>
        <taxon>Bacteroidota</taxon>
        <taxon>Cytophagia</taxon>
        <taxon>Cytophagales</taxon>
        <taxon>Leadbetterellaceae</taxon>
        <taxon>Lacihabitans</taxon>
    </lineage>
</organism>
<dbReference type="Pfam" id="PF07920">
    <property type="entry name" value="DUF1684"/>
    <property type="match status" value="1"/>
</dbReference>
<dbReference type="PANTHER" id="PTHR41913:SF1">
    <property type="entry name" value="DUF1684 DOMAIN-CONTAINING PROTEIN"/>
    <property type="match status" value="1"/>
</dbReference>
<accession>A0AAE3KU26</accession>
<evidence type="ECO:0000313" key="2">
    <source>
        <dbReference type="Proteomes" id="UP001204144"/>
    </source>
</evidence>
<gene>
    <name evidence="1" type="ORF">EGI31_15885</name>
</gene>
<name>A0AAE3KU26_9BACT</name>
<dbReference type="InterPro" id="IPR012467">
    <property type="entry name" value="DUF1684"/>
</dbReference>
<reference evidence="1 2" key="1">
    <citation type="submission" date="2018-11" db="EMBL/GenBank/DDBJ databases">
        <title>Novel bacteria species description.</title>
        <authorList>
            <person name="Han J.-H."/>
        </authorList>
    </citation>
    <scope>NUCLEOTIDE SEQUENCE [LARGE SCALE GENOMIC DNA]</scope>
    <source>
        <strain evidence="1 2">KCTC23259</strain>
    </source>
</reference>
<comment type="caution">
    <text evidence="1">The sequence shown here is derived from an EMBL/GenBank/DDBJ whole genome shotgun (WGS) entry which is preliminary data.</text>
</comment>
<dbReference type="Proteomes" id="UP001204144">
    <property type="component" value="Unassembled WGS sequence"/>
</dbReference>